<evidence type="ECO:0000256" key="2">
    <source>
        <dbReference type="ARBA" id="ARBA00023125"/>
    </source>
</evidence>
<dbReference type="SMART" id="SM00895">
    <property type="entry name" value="FCD"/>
    <property type="match status" value="1"/>
</dbReference>
<dbReference type="SUPFAM" id="SSF48008">
    <property type="entry name" value="GntR ligand-binding domain-like"/>
    <property type="match status" value="1"/>
</dbReference>
<dbReference type="EMBL" id="BAABCM010000009">
    <property type="protein sequence ID" value="GAA3833083.1"/>
    <property type="molecule type" value="Genomic_DNA"/>
</dbReference>
<dbReference type="InterPro" id="IPR036388">
    <property type="entry name" value="WH-like_DNA-bd_sf"/>
</dbReference>
<protein>
    <submittedName>
        <fullName evidence="5">GntR family transcriptional regulator</fullName>
    </submittedName>
</protein>
<dbReference type="SUPFAM" id="SSF46785">
    <property type="entry name" value="Winged helix' DNA-binding domain"/>
    <property type="match status" value="1"/>
</dbReference>
<proteinExistence type="predicted"/>
<keyword evidence="3" id="KW-0804">Transcription</keyword>
<dbReference type="InterPro" id="IPR011711">
    <property type="entry name" value="GntR_C"/>
</dbReference>
<keyword evidence="6" id="KW-1185">Reference proteome</keyword>
<evidence type="ECO:0000313" key="5">
    <source>
        <dbReference type="EMBL" id="GAA3833083.1"/>
    </source>
</evidence>
<dbReference type="PANTHER" id="PTHR43537">
    <property type="entry name" value="TRANSCRIPTIONAL REGULATOR, GNTR FAMILY"/>
    <property type="match status" value="1"/>
</dbReference>
<comment type="caution">
    <text evidence="5">The sequence shown here is derived from an EMBL/GenBank/DDBJ whole genome shotgun (WGS) entry which is preliminary data.</text>
</comment>
<name>A0ABP7J304_9PSEU</name>
<sequence length="214" mass="23097">MHAVETTYDRVRELIVGGAFPPGQRLTELDLSQRLDVSRTPVREALRRLESDGLVESGQRGVTVIRLSDAELREAYLVRASLEALTAELAAQRQQAGEIAPAALARLTGFADDADRATRAGDLITGVRHNREFHRHVAVLAGNSLALGFLDRVWDRILVSTQDSLTAPSRTGQVDDEHRRLVEAITSGDGPSAAALAREHVLSTLSALPGGAPR</sequence>
<dbReference type="Gene3D" id="1.20.120.530">
    <property type="entry name" value="GntR ligand-binding domain-like"/>
    <property type="match status" value="1"/>
</dbReference>
<dbReference type="SMART" id="SM00345">
    <property type="entry name" value="HTH_GNTR"/>
    <property type="match status" value="1"/>
</dbReference>
<evidence type="ECO:0000256" key="1">
    <source>
        <dbReference type="ARBA" id="ARBA00023015"/>
    </source>
</evidence>
<feature type="domain" description="HTH gntR-type" evidence="4">
    <location>
        <begin position="1"/>
        <end position="67"/>
    </location>
</feature>
<keyword evidence="2" id="KW-0238">DNA-binding</keyword>
<evidence type="ECO:0000256" key="3">
    <source>
        <dbReference type="ARBA" id="ARBA00023163"/>
    </source>
</evidence>
<dbReference type="Proteomes" id="UP001501624">
    <property type="component" value="Unassembled WGS sequence"/>
</dbReference>
<accession>A0ABP7J304</accession>
<dbReference type="InterPro" id="IPR008920">
    <property type="entry name" value="TF_FadR/GntR_C"/>
</dbReference>
<reference evidence="6" key="1">
    <citation type="journal article" date="2019" name="Int. J. Syst. Evol. Microbiol.">
        <title>The Global Catalogue of Microorganisms (GCM) 10K type strain sequencing project: providing services to taxonomists for standard genome sequencing and annotation.</title>
        <authorList>
            <consortium name="The Broad Institute Genomics Platform"/>
            <consortium name="The Broad Institute Genome Sequencing Center for Infectious Disease"/>
            <person name="Wu L."/>
            <person name="Ma J."/>
        </authorList>
    </citation>
    <scope>NUCLEOTIDE SEQUENCE [LARGE SCALE GENOMIC DNA]</scope>
    <source>
        <strain evidence="6">JCM 17017</strain>
    </source>
</reference>
<dbReference type="InterPro" id="IPR036390">
    <property type="entry name" value="WH_DNA-bd_sf"/>
</dbReference>
<organism evidence="5 6">
    <name type="scientific">Amycolatopsis tucumanensis</name>
    <dbReference type="NCBI Taxonomy" id="401106"/>
    <lineage>
        <taxon>Bacteria</taxon>
        <taxon>Bacillati</taxon>
        <taxon>Actinomycetota</taxon>
        <taxon>Actinomycetes</taxon>
        <taxon>Pseudonocardiales</taxon>
        <taxon>Pseudonocardiaceae</taxon>
        <taxon>Amycolatopsis</taxon>
    </lineage>
</organism>
<evidence type="ECO:0000313" key="6">
    <source>
        <dbReference type="Proteomes" id="UP001501624"/>
    </source>
</evidence>
<keyword evidence="1" id="KW-0805">Transcription regulation</keyword>
<evidence type="ECO:0000259" key="4">
    <source>
        <dbReference type="PROSITE" id="PS50949"/>
    </source>
</evidence>
<gene>
    <name evidence="5" type="ORF">GCM10022380_59400</name>
</gene>
<dbReference type="PANTHER" id="PTHR43537:SF24">
    <property type="entry name" value="GLUCONATE OPERON TRANSCRIPTIONAL REPRESSOR"/>
    <property type="match status" value="1"/>
</dbReference>
<dbReference type="Pfam" id="PF00392">
    <property type="entry name" value="GntR"/>
    <property type="match status" value="1"/>
</dbReference>
<dbReference type="PRINTS" id="PR00035">
    <property type="entry name" value="HTHGNTR"/>
</dbReference>
<dbReference type="CDD" id="cd07377">
    <property type="entry name" value="WHTH_GntR"/>
    <property type="match status" value="1"/>
</dbReference>
<dbReference type="InterPro" id="IPR000524">
    <property type="entry name" value="Tscrpt_reg_HTH_GntR"/>
</dbReference>
<dbReference type="PROSITE" id="PS50949">
    <property type="entry name" value="HTH_GNTR"/>
    <property type="match status" value="1"/>
</dbReference>
<dbReference type="Gene3D" id="1.10.10.10">
    <property type="entry name" value="Winged helix-like DNA-binding domain superfamily/Winged helix DNA-binding domain"/>
    <property type="match status" value="1"/>
</dbReference>
<dbReference type="Pfam" id="PF07729">
    <property type="entry name" value="FCD"/>
    <property type="match status" value="1"/>
</dbReference>